<keyword evidence="3 6" id="KW-0812">Transmembrane</keyword>
<organism evidence="7 8">
    <name type="scientific">Microbulbifer harenosus</name>
    <dbReference type="NCBI Taxonomy" id="2576840"/>
    <lineage>
        <taxon>Bacteria</taxon>
        <taxon>Pseudomonadati</taxon>
        <taxon>Pseudomonadota</taxon>
        <taxon>Gammaproteobacteria</taxon>
        <taxon>Cellvibrionales</taxon>
        <taxon>Microbulbiferaceae</taxon>
        <taxon>Microbulbifer</taxon>
    </lineage>
</organism>
<dbReference type="Proteomes" id="UP000306791">
    <property type="component" value="Unassembled WGS sequence"/>
</dbReference>
<evidence type="ECO:0000256" key="4">
    <source>
        <dbReference type="ARBA" id="ARBA00022989"/>
    </source>
</evidence>
<protein>
    <submittedName>
        <fullName evidence="7">LysE family translocator</fullName>
    </submittedName>
</protein>
<dbReference type="InterPro" id="IPR001123">
    <property type="entry name" value="LeuE-type"/>
</dbReference>
<evidence type="ECO:0000256" key="6">
    <source>
        <dbReference type="SAM" id="Phobius"/>
    </source>
</evidence>
<reference evidence="7 8" key="1">
    <citation type="submission" date="2019-05" db="EMBL/GenBank/DDBJ databases">
        <title>Microbulbifer harenosus sp. nov., an alginate-degrading bacterium isolated from coastal sand.</title>
        <authorList>
            <person name="Huang H."/>
            <person name="Mo K."/>
            <person name="Bao S."/>
        </authorList>
    </citation>
    <scope>NUCLEOTIDE SEQUENCE [LARGE SCALE GENOMIC DNA]</scope>
    <source>
        <strain evidence="7 8">HB161719</strain>
    </source>
</reference>
<feature type="transmembrane region" description="Helical" evidence="6">
    <location>
        <begin position="190"/>
        <end position="209"/>
    </location>
</feature>
<evidence type="ECO:0000313" key="8">
    <source>
        <dbReference type="Proteomes" id="UP000306791"/>
    </source>
</evidence>
<name>A0ABY2ULG5_9GAMM</name>
<evidence type="ECO:0000256" key="5">
    <source>
        <dbReference type="ARBA" id="ARBA00023136"/>
    </source>
</evidence>
<feature type="transmembrane region" description="Helical" evidence="6">
    <location>
        <begin position="152"/>
        <end position="178"/>
    </location>
</feature>
<keyword evidence="8" id="KW-1185">Reference proteome</keyword>
<evidence type="ECO:0000313" key="7">
    <source>
        <dbReference type="EMBL" id="TLM79272.1"/>
    </source>
</evidence>
<keyword evidence="4 6" id="KW-1133">Transmembrane helix</keyword>
<feature type="transmembrane region" description="Helical" evidence="6">
    <location>
        <begin position="118"/>
        <end position="140"/>
    </location>
</feature>
<dbReference type="Pfam" id="PF01810">
    <property type="entry name" value="LysE"/>
    <property type="match status" value="1"/>
</dbReference>
<gene>
    <name evidence="7" type="ORF">FDY93_04010</name>
</gene>
<evidence type="ECO:0000256" key="1">
    <source>
        <dbReference type="ARBA" id="ARBA00004651"/>
    </source>
</evidence>
<feature type="transmembrane region" description="Helical" evidence="6">
    <location>
        <begin position="71"/>
        <end position="88"/>
    </location>
</feature>
<dbReference type="EMBL" id="VANI01000004">
    <property type="protein sequence ID" value="TLM79272.1"/>
    <property type="molecule type" value="Genomic_DNA"/>
</dbReference>
<comment type="subcellular location">
    <subcellularLocation>
        <location evidence="1">Cell membrane</location>
        <topology evidence="1">Multi-pass membrane protein</topology>
    </subcellularLocation>
</comment>
<dbReference type="PANTHER" id="PTHR30086:SF20">
    <property type="entry name" value="ARGININE EXPORTER PROTEIN ARGO-RELATED"/>
    <property type="match status" value="1"/>
</dbReference>
<accession>A0ABY2ULG5</accession>
<keyword evidence="5 6" id="KW-0472">Membrane</keyword>
<dbReference type="PANTHER" id="PTHR30086">
    <property type="entry name" value="ARGININE EXPORTER PROTEIN ARGO"/>
    <property type="match status" value="1"/>
</dbReference>
<dbReference type="PIRSF" id="PIRSF006324">
    <property type="entry name" value="LeuE"/>
    <property type="match status" value="1"/>
</dbReference>
<evidence type="ECO:0000256" key="2">
    <source>
        <dbReference type="ARBA" id="ARBA00022475"/>
    </source>
</evidence>
<proteinExistence type="predicted"/>
<keyword evidence="2" id="KW-1003">Cell membrane</keyword>
<sequence>MDLVNIATFVLMATLLVISPGPNGALIVKTVPTSGSKAGFANILGFIAAFYVHGTLSVFGISVLLLQSAEIFFVFKILGAAYLCWLGIKSILSAWRVAPNAASLPSDPRENRKSMRVAFLEGFITNALNPKVSMFYLAAFPQFLPFSDSAPLAYILVSAHAAVNLVWFSAMVILLTQLKGLSVSTGFSRWLKSVTGVFFLGFGAKLAFLNS</sequence>
<feature type="transmembrane region" description="Helical" evidence="6">
    <location>
        <begin position="40"/>
        <end position="65"/>
    </location>
</feature>
<feature type="transmembrane region" description="Helical" evidence="6">
    <location>
        <begin position="6"/>
        <end position="28"/>
    </location>
</feature>
<comment type="caution">
    <text evidence="7">The sequence shown here is derived from an EMBL/GenBank/DDBJ whole genome shotgun (WGS) entry which is preliminary data.</text>
</comment>
<evidence type="ECO:0000256" key="3">
    <source>
        <dbReference type="ARBA" id="ARBA00022692"/>
    </source>
</evidence>